<accession>A0ABP2IE20</accession>
<comment type="caution">
    <text evidence="1">The sequence shown here is derived from an EMBL/GenBank/DDBJ whole genome shotgun (WGS) entry which is preliminary data.</text>
</comment>
<evidence type="ECO:0000313" key="2">
    <source>
        <dbReference type="Proteomes" id="UP000006015"/>
    </source>
</evidence>
<keyword evidence="2" id="KW-1185">Reference proteome</keyword>
<evidence type="ECO:0000313" key="1">
    <source>
        <dbReference type="EMBL" id="EFG81763.1"/>
    </source>
</evidence>
<dbReference type="Proteomes" id="UP000006015">
    <property type="component" value="Unassembled WGS sequence"/>
</dbReference>
<proteinExistence type="predicted"/>
<protein>
    <submittedName>
        <fullName evidence="1">Uncharacterized protein</fullName>
    </submittedName>
</protein>
<gene>
    <name evidence="1" type="ORF">HMPREF0281_01127</name>
</gene>
<name>A0ABP2IE20_CORAM</name>
<dbReference type="EMBL" id="ADNS01000007">
    <property type="protein sequence ID" value="EFG81763.1"/>
    <property type="molecule type" value="Genomic_DNA"/>
</dbReference>
<sequence length="141" mass="16175">MWNGCCNYSQRSQYLINKPIRLLPRQGPARRSPGRRKRTFSIVRSAQWLEFGLNPTAYTSSIGRDNLDYGRFRLPTSSDDTQLQHSFVLLGHGSGSSRKPFKIPSASSFVTKFDPFTLISTAKVRPEYDLWLRRTMCRIVG</sequence>
<organism evidence="1 2">
    <name type="scientific">Corynebacterium ammoniagenes DSM 20306</name>
    <dbReference type="NCBI Taxonomy" id="649754"/>
    <lineage>
        <taxon>Bacteria</taxon>
        <taxon>Bacillati</taxon>
        <taxon>Actinomycetota</taxon>
        <taxon>Actinomycetes</taxon>
        <taxon>Mycobacteriales</taxon>
        <taxon>Corynebacteriaceae</taxon>
        <taxon>Corynebacterium</taxon>
    </lineage>
</organism>
<reference evidence="1 2" key="1">
    <citation type="submission" date="2010-04" db="EMBL/GenBank/DDBJ databases">
        <authorList>
            <person name="Weinstock G."/>
            <person name="Sodergren E."/>
            <person name="Clifton S."/>
            <person name="Fulton L."/>
            <person name="Fulton B."/>
            <person name="Courtney L."/>
            <person name="Fronick C."/>
            <person name="Harrison M."/>
            <person name="Strong C."/>
            <person name="Farmer C."/>
            <person name="Delahaunty K."/>
            <person name="Markovic C."/>
            <person name="Hall O."/>
            <person name="Minx P."/>
            <person name="Tomlinson C."/>
            <person name="Mitreva M."/>
            <person name="Hou S."/>
            <person name="Wollam A."/>
            <person name="Pepin K.H."/>
            <person name="Johnson M."/>
            <person name="Bhonagiri V."/>
            <person name="Zhang X."/>
            <person name="Suruliraj S."/>
            <person name="Warren W."/>
            <person name="Chinwalla A."/>
            <person name="Mardis E.R."/>
            <person name="Wilson R.K."/>
        </authorList>
    </citation>
    <scope>NUCLEOTIDE SEQUENCE [LARGE SCALE GENOMIC DNA]</scope>
    <source>
        <strain evidence="1 2">DSM 20306</strain>
    </source>
</reference>